<organism evidence="4 5">
    <name type="scientific">Sorangium atrum</name>
    <dbReference type="NCBI Taxonomy" id="2995308"/>
    <lineage>
        <taxon>Bacteria</taxon>
        <taxon>Pseudomonadati</taxon>
        <taxon>Myxococcota</taxon>
        <taxon>Polyangia</taxon>
        <taxon>Polyangiales</taxon>
        <taxon>Polyangiaceae</taxon>
        <taxon>Sorangium</taxon>
    </lineage>
</organism>
<evidence type="ECO:0000313" key="4">
    <source>
        <dbReference type="EMBL" id="MDC0679096.1"/>
    </source>
</evidence>
<evidence type="ECO:0000259" key="3">
    <source>
        <dbReference type="PROSITE" id="PS50110"/>
    </source>
</evidence>
<sequence>MEIKVTMNILVAEDDDDLRELVAMMLSVEGFHVQTARHGQEALERIGEHMPDLIVLDMKMPVMDGRTFAREFQIRYGRSVPIMVLTAAEHAALRAQEIGAAGWIAKPFHCDQLVRMVRSHLRM</sequence>
<dbReference type="CDD" id="cd17574">
    <property type="entry name" value="REC_OmpR"/>
    <property type="match status" value="1"/>
</dbReference>
<feature type="modified residue" description="4-aspartylphosphate" evidence="2">
    <location>
        <position position="57"/>
    </location>
</feature>
<dbReference type="PANTHER" id="PTHR44591:SF3">
    <property type="entry name" value="RESPONSE REGULATORY DOMAIN-CONTAINING PROTEIN"/>
    <property type="match status" value="1"/>
</dbReference>
<dbReference type="Pfam" id="PF00072">
    <property type="entry name" value="Response_reg"/>
    <property type="match status" value="1"/>
</dbReference>
<protein>
    <submittedName>
        <fullName evidence="4">Response regulator</fullName>
    </submittedName>
</protein>
<dbReference type="InterPro" id="IPR050595">
    <property type="entry name" value="Bact_response_regulator"/>
</dbReference>
<dbReference type="PROSITE" id="PS50110">
    <property type="entry name" value="RESPONSE_REGULATORY"/>
    <property type="match status" value="1"/>
</dbReference>
<dbReference type="RefSeq" id="WP_272096041.1">
    <property type="nucleotide sequence ID" value="NZ_JAQNDK010000002.1"/>
</dbReference>
<dbReference type="Gene3D" id="3.40.50.2300">
    <property type="match status" value="1"/>
</dbReference>
<gene>
    <name evidence="4" type="ORF">POL72_15235</name>
</gene>
<dbReference type="EMBL" id="JAQNDK010000002">
    <property type="protein sequence ID" value="MDC0679096.1"/>
    <property type="molecule type" value="Genomic_DNA"/>
</dbReference>
<dbReference type="PANTHER" id="PTHR44591">
    <property type="entry name" value="STRESS RESPONSE REGULATOR PROTEIN 1"/>
    <property type="match status" value="1"/>
</dbReference>
<evidence type="ECO:0000256" key="2">
    <source>
        <dbReference type="PROSITE-ProRule" id="PRU00169"/>
    </source>
</evidence>
<feature type="domain" description="Response regulatory" evidence="3">
    <location>
        <begin position="8"/>
        <end position="121"/>
    </location>
</feature>
<keyword evidence="5" id="KW-1185">Reference proteome</keyword>
<reference evidence="4 5" key="1">
    <citation type="submission" date="2023-01" db="EMBL/GenBank/DDBJ databases">
        <title>Minimal conservation of predation-associated metabolite biosynthetic gene clusters underscores biosynthetic potential of Myxococcota including descriptions for ten novel species: Archangium lansinium sp. nov., Myxococcus landrumus sp. nov., Nannocystis bai.</title>
        <authorList>
            <person name="Ahearne A."/>
            <person name="Stevens C."/>
            <person name="Dowd S."/>
        </authorList>
    </citation>
    <scope>NUCLEOTIDE SEQUENCE [LARGE SCALE GENOMIC DNA]</scope>
    <source>
        <strain evidence="4 5">WIWO2</strain>
    </source>
</reference>
<name>A0ABT5BY55_9BACT</name>
<evidence type="ECO:0000313" key="5">
    <source>
        <dbReference type="Proteomes" id="UP001217485"/>
    </source>
</evidence>
<proteinExistence type="predicted"/>
<dbReference type="InterPro" id="IPR011006">
    <property type="entry name" value="CheY-like_superfamily"/>
</dbReference>
<dbReference type="Proteomes" id="UP001217485">
    <property type="component" value="Unassembled WGS sequence"/>
</dbReference>
<keyword evidence="1 2" id="KW-0597">Phosphoprotein</keyword>
<comment type="caution">
    <text evidence="4">The sequence shown here is derived from an EMBL/GenBank/DDBJ whole genome shotgun (WGS) entry which is preliminary data.</text>
</comment>
<dbReference type="SUPFAM" id="SSF52172">
    <property type="entry name" value="CheY-like"/>
    <property type="match status" value="1"/>
</dbReference>
<dbReference type="SMART" id="SM00448">
    <property type="entry name" value="REC"/>
    <property type="match status" value="1"/>
</dbReference>
<evidence type="ECO:0000256" key="1">
    <source>
        <dbReference type="ARBA" id="ARBA00022553"/>
    </source>
</evidence>
<accession>A0ABT5BY55</accession>
<dbReference type="InterPro" id="IPR001789">
    <property type="entry name" value="Sig_transdc_resp-reg_receiver"/>
</dbReference>